<dbReference type="RefSeq" id="WP_113866317.1">
    <property type="nucleotide sequence ID" value="NZ_BAABQN010000001.1"/>
</dbReference>
<accession>A0A366EGY3</accession>
<dbReference type="Pfam" id="PF01266">
    <property type="entry name" value="DAO"/>
    <property type="match status" value="1"/>
</dbReference>
<keyword evidence="1" id="KW-0001">2Fe-2S</keyword>
<keyword evidence="4" id="KW-0411">Iron-sulfur</keyword>
<dbReference type="Pfam" id="PF00355">
    <property type="entry name" value="Rieske"/>
    <property type="match status" value="1"/>
</dbReference>
<dbReference type="CDD" id="cd03477">
    <property type="entry name" value="Rieske_YhfW_C"/>
    <property type="match status" value="1"/>
</dbReference>
<dbReference type="PANTHER" id="PTHR13847:SF274">
    <property type="entry name" value="RIESKE 2FE-2S IRON-SULFUR PROTEIN YHFW-RELATED"/>
    <property type="match status" value="1"/>
</dbReference>
<protein>
    <submittedName>
        <fullName evidence="7">Glycine/D-amino acid oxidase-like deaminating enzyme</fullName>
    </submittedName>
</protein>
<dbReference type="Gene3D" id="3.50.50.60">
    <property type="entry name" value="FAD/NAD(P)-binding domain"/>
    <property type="match status" value="1"/>
</dbReference>
<dbReference type="PROSITE" id="PS51296">
    <property type="entry name" value="RIESKE"/>
    <property type="match status" value="1"/>
</dbReference>
<dbReference type="GO" id="GO:0051537">
    <property type="term" value="F:2 iron, 2 sulfur cluster binding"/>
    <property type="evidence" value="ECO:0007669"/>
    <property type="project" value="UniProtKB-KW"/>
</dbReference>
<dbReference type="Proteomes" id="UP000252254">
    <property type="component" value="Unassembled WGS sequence"/>
</dbReference>
<evidence type="ECO:0000313" key="7">
    <source>
        <dbReference type="EMBL" id="RBP01598.1"/>
    </source>
</evidence>
<dbReference type="Gene3D" id="3.30.9.10">
    <property type="entry name" value="D-Amino Acid Oxidase, subunit A, domain 2"/>
    <property type="match status" value="1"/>
</dbReference>
<dbReference type="InterPro" id="IPR036922">
    <property type="entry name" value="Rieske_2Fe-2S_sf"/>
</dbReference>
<dbReference type="GO" id="GO:0004497">
    <property type="term" value="F:monooxygenase activity"/>
    <property type="evidence" value="ECO:0007669"/>
    <property type="project" value="UniProtKB-ARBA"/>
</dbReference>
<dbReference type="GO" id="GO:0016705">
    <property type="term" value="F:oxidoreductase activity, acting on paired donors, with incorporation or reduction of molecular oxygen"/>
    <property type="evidence" value="ECO:0007669"/>
    <property type="project" value="UniProtKB-ARBA"/>
</dbReference>
<dbReference type="PRINTS" id="PR00162">
    <property type="entry name" value="RIESKE"/>
</dbReference>
<evidence type="ECO:0000313" key="8">
    <source>
        <dbReference type="Proteomes" id="UP000252254"/>
    </source>
</evidence>
<dbReference type="STRING" id="200904.GCA_900168775_01774"/>
<organism evidence="7 8">
    <name type="scientific">Paraliobacillus ryukyuensis</name>
    <dbReference type="NCBI Taxonomy" id="200904"/>
    <lineage>
        <taxon>Bacteria</taxon>
        <taxon>Bacillati</taxon>
        <taxon>Bacillota</taxon>
        <taxon>Bacilli</taxon>
        <taxon>Bacillales</taxon>
        <taxon>Bacillaceae</taxon>
        <taxon>Paraliobacillus</taxon>
    </lineage>
</organism>
<evidence type="ECO:0000256" key="3">
    <source>
        <dbReference type="ARBA" id="ARBA00023004"/>
    </source>
</evidence>
<comment type="caution">
    <text evidence="7">The sequence shown here is derived from an EMBL/GenBank/DDBJ whole genome shotgun (WGS) entry which is preliminary data.</text>
</comment>
<dbReference type="FunFam" id="2.102.10.10:FF:000014">
    <property type="entry name" value="Oxidoreductase, FAD dependent"/>
    <property type="match status" value="1"/>
</dbReference>
<dbReference type="SUPFAM" id="SSF51905">
    <property type="entry name" value="FAD/NAD(P)-binding domain"/>
    <property type="match status" value="1"/>
</dbReference>
<gene>
    <name evidence="7" type="ORF">DES48_101336</name>
</gene>
<keyword evidence="5" id="KW-1015">Disulfide bond</keyword>
<keyword evidence="8" id="KW-1185">Reference proteome</keyword>
<dbReference type="GO" id="GO:0046872">
    <property type="term" value="F:metal ion binding"/>
    <property type="evidence" value="ECO:0007669"/>
    <property type="project" value="UniProtKB-KW"/>
</dbReference>
<evidence type="ECO:0000256" key="2">
    <source>
        <dbReference type="ARBA" id="ARBA00022723"/>
    </source>
</evidence>
<keyword evidence="2" id="KW-0479">Metal-binding</keyword>
<dbReference type="AlphaFoldDB" id="A0A366EGY3"/>
<evidence type="ECO:0000256" key="1">
    <source>
        <dbReference type="ARBA" id="ARBA00022714"/>
    </source>
</evidence>
<dbReference type="GO" id="GO:0016020">
    <property type="term" value="C:membrane"/>
    <property type="evidence" value="ECO:0007669"/>
    <property type="project" value="InterPro"/>
</dbReference>
<dbReference type="InterPro" id="IPR006076">
    <property type="entry name" value="FAD-dep_OxRdtase"/>
</dbReference>
<dbReference type="Gene3D" id="2.102.10.10">
    <property type="entry name" value="Rieske [2Fe-2S] iron-sulphur domain"/>
    <property type="match status" value="1"/>
</dbReference>
<dbReference type="EMBL" id="QNRI01000001">
    <property type="protein sequence ID" value="RBP01598.1"/>
    <property type="molecule type" value="Genomic_DNA"/>
</dbReference>
<dbReference type="InterPro" id="IPR038010">
    <property type="entry name" value="YhfW_C"/>
</dbReference>
<reference evidence="7 8" key="1">
    <citation type="submission" date="2018-06" db="EMBL/GenBank/DDBJ databases">
        <title>Genomic Encyclopedia of Type Strains, Phase IV (KMG-IV): sequencing the most valuable type-strain genomes for metagenomic binning, comparative biology and taxonomic classification.</title>
        <authorList>
            <person name="Goeker M."/>
        </authorList>
    </citation>
    <scope>NUCLEOTIDE SEQUENCE [LARGE SCALE GENOMIC DNA]</scope>
    <source>
        <strain evidence="7 8">DSM 15140</strain>
    </source>
</reference>
<dbReference type="InterPro" id="IPR036188">
    <property type="entry name" value="FAD/NAD-bd_sf"/>
</dbReference>
<sequence>MQEQKKVYWNQNRITAFSPLKKDTTADVVIIGGGITGITTAYLLRDTNLNVILIESDRLASGTTGHTTAKITAQHGLIYHQLMQQQGTERAQQYYQAQNQALATIKAIITKHQIACDFSEEDAYVYTQDSDYLKKIEKEMKAYEQLNIPGEMQAKISLNMSIQAAIKMKKQAQFDPLKYLGFLVDTLSKDTHFDIYEHTPAQDVENGTSNQPTVVTKEGHRIRAKHVVVASHFPFYDNGGLYFARMYAERSHLIAVAPKQACFPGGMYISAEQPIRSVRATIRDGKETWLIGGERYRTGDTKKQTHAFHQLQNFANDMVDLEAVTHQWAAQDLTTSDSIPFIGGLTTRTNNIYVATGFHKWGMSNGMVAAQLITDRILGKENSFVELFSPHRFHVNPDFMKLISMNATTAKHLTKGKLSISTKHIRDLVMNNGTVIQSGKDKIGVYRDENKKLFAVDTTCTHLGCEVKWNKEEDTWDCPCHGSRFSIHGEVLEGPATKPLKQVDLNVTEDA</sequence>
<dbReference type="OrthoDB" id="9767869at2"/>
<dbReference type="GO" id="GO:0005737">
    <property type="term" value="C:cytoplasm"/>
    <property type="evidence" value="ECO:0007669"/>
    <property type="project" value="TreeGrafter"/>
</dbReference>
<name>A0A366EGY3_9BACI</name>
<dbReference type="SUPFAM" id="SSF50022">
    <property type="entry name" value="ISP domain"/>
    <property type="match status" value="1"/>
</dbReference>
<dbReference type="PANTHER" id="PTHR13847">
    <property type="entry name" value="SARCOSINE DEHYDROGENASE-RELATED"/>
    <property type="match status" value="1"/>
</dbReference>
<evidence type="ECO:0000256" key="4">
    <source>
        <dbReference type="ARBA" id="ARBA00023014"/>
    </source>
</evidence>
<proteinExistence type="predicted"/>
<keyword evidence="3" id="KW-0408">Iron</keyword>
<evidence type="ECO:0000259" key="6">
    <source>
        <dbReference type="PROSITE" id="PS51296"/>
    </source>
</evidence>
<dbReference type="InterPro" id="IPR017941">
    <property type="entry name" value="Rieske_2Fe-2S"/>
</dbReference>
<dbReference type="InterPro" id="IPR005805">
    <property type="entry name" value="Rieske_Fe-S_prot_C"/>
</dbReference>
<feature type="domain" description="Rieske" evidence="6">
    <location>
        <begin position="420"/>
        <end position="511"/>
    </location>
</feature>
<evidence type="ECO:0000256" key="5">
    <source>
        <dbReference type="ARBA" id="ARBA00023157"/>
    </source>
</evidence>